<protein>
    <submittedName>
        <fullName evidence="1">Uncharacterized protein</fullName>
    </submittedName>
</protein>
<dbReference type="EMBL" id="BLXT01006238">
    <property type="protein sequence ID" value="GFO30426.1"/>
    <property type="molecule type" value="Genomic_DNA"/>
</dbReference>
<evidence type="ECO:0000313" key="2">
    <source>
        <dbReference type="Proteomes" id="UP000735302"/>
    </source>
</evidence>
<organism evidence="1 2">
    <name type="scientific">Plakobranchus ocellatus</name>
    <dbReference type="NCBI Taxonomy" id="259542"/>
    <lineage>
        <taxon>Eukaryota</taxon>
        <taxon>Metazoa</taxon>
        <taxon>Spiralia</taxon>
        <taxon>Lophotrochozoa</taxon>
        <taxon>Mollusca</taxon>
        <taxon>Gastropoda</taxon>
        <taxon>Heterobranchia</taxon>
        <taxon>Euthyneura</taxon>
        <taxon>Panpulmonata</taxon>
        <taxon>Sacoglossa</taxon>
        <taxon>Placobranchoidea</taxon>
        <taxon>Plakobranchidae</taxon>
        <taxon>Plakobranchus</taxon>
    </lineage>
</organism>
<sequence>MERGNVAHCASSPGFRCSDEIPDYSPFKLSRSPVSDALMRFQTIHCASSPGFRCYDEIPDYSLYKLARSPML</sequence>
<accession>A0AAV4CCF5</accession>
<gene>
    <name evidence="1" type="ORF">PoB_005693100</name>
</gene>
<reference evidence="1 2" key="1">
    <citation type="journal article" date="2021" name="Elife">
        <title>Chloroplast acquisition without the gene transfer in kleptoplastic sea slugs, Plakobranchus ocellatus.</title>
        <authorList>
            <person name="Maeda T."/>
            <person name="Takahashi S."/>
            <person name="Yoshida T."/>
            <person name="Shimamura S."/>
            <person name="Takaki Y."/>
            <person name="Nagai Y."/>
            <person name="Toyoda A."/>
            <person name="Suzuki Y."/>
            <person name="Arimoto A."/>
            <person name="Ishii H."/>
            <person name="Satoh N."/>
            <person name="Nishiyama T."/>
            <person name="Hasebe M."/>
            <person name="Maruyama T."/>
            <person name="Minagawa J."/>
            <person name="Obokata J."/>
            <person name="Shigenobu S."/>
        </authorList>
    </citation>
    <scope>NUCLEOTIDE SEQUENCE [LARGE SCALE GENOMIC DNA]</scope>
</reference>
<keyword evidence="2" id="KW-1185">Reference proteome</keyword>
<name>A0AAV4CCF5_9GAST</name>
<proteinExistence type="predicted"/>
<comment type="caution">
    <text evidence="1">The sequence shown here is derived from an EMBL/GenBank/DDBJ whole genome shotgun (WGS) entry which is preliminary data.</text>
</comment>
<dbReference type="Proteomes" id="UP000735302">
    <property type="component" value="Unassembled WGS sequence"/>
</dbReference>
<evidence type="ECO:0000313" key="1">
    <source>
        <dbReference type="EMBL" id="GFO30426.1"/>
    </source>
</evidence>
<dbReference type="AlphaFoldDB" id="A0AAV4CCF5"/>